<evidence type="ECO:0000313" key="1">
    <source>
        <dbReference type="EMBL" id="KAJ8619928.1"/>
    </source>
</evidence>
<reference evidence="1 2" key="1">
    <citation type="journal article" date="2022" name="Hortic Res">
        <title>A haplotype resolved chromosomal level avocado genome allows analysis of novel avocado genes.</title>
        <authorList>
            <person name="Nath O."/>
            <person name="Fletcher S.J."/>
            <person name="Hayward A."/>
            <person name="Shaw L.M."/>
            <person name="Masouleh A.K."/>
            <person name="Furtado A."/>
            <person name="Henry R.J."/>
            <person name="Mitter N."/>
        </authorList>
    </citation>
    <scope>NUCLEOTIDE SEQUENCE [LARGE SCALE GENOMIC DNA]</scope>
    <source>
        <strain evidence="2">cv. Hass</strain>
    </source>
</reference>
<dbReference type="Proteomes" id="UP001234297">
    <property type="component" value="Chromosome 9"/>
</dbReference>
<keyword evidence="2" id="KW-1185">Reference proteome</keyword>
<sequence>MDQLTSQDLSEGEQCEMDQHQYREQSEGEQFEMDQLEYRDQFEMDQFEYSGTVNWASSCLEKKKGEILDTTLLREKTSKRKRSGHIVGFDREEEDLGSIAKMAMEGRFHHCRVFLVFDGVLRRGRNEEQLLACFLFGSCPVSSYLLGNLLKIVLAMAITLSSLNSESGLKKLNDYLLTRSYISGYQASKDDITVYAAFPKARSADYVNVCRWYNHIDALIRISGVSGEGAGVTISGSAPCVDAPSSPPATDAKAPAADDDDDDDDVDLFGEETEEEKKAAEERAAAIKASGKKKESGKSSVLLDVKPWDDETDMQKLEEIVRSIQMDGLLWGASKLVARNVLPLNRQVNISRAVILLLSIKYRLGRAKDEPAAIIGSCWSSHAAGGRNAHINDVFVCDDVIRLTRQIEELAAQVAALVARDNQRRDRSPSLHSVEEEEAEDEFLNPFGGHIQGGRRPMMGNPRDNRESR</sequence>
<gene>
    <name evidence="1" type="ORF">MRB53_028457</name>
</gene>
<evidence type="ECO:0000313" key="2">
    <source>
        <dbReference type="Proteomes" id="UP001234297"/>
    </source>
</evidence>
<dbReference type="EMBL" id="CM056817">
    <property type="protein sequence ID" value="KAJ8619928.1"/>
    <property type="molecule type" value="Genomic_DNA"/>
</dbReference>
<proteinExistence type="predicted"/>
<name>A0ACC2KFR8_PERAE</name>
<protein>
    <submittedName>
        <fullName evidence="1">Uncharacterized protein</fullName>
    </submittedName>
</protein>
<comment type="caution">
    <text evidence="1">The sequence shown here is derived from an EMBL/GenBank/DDBJ whole genome shotgun (WGS) entry which is preliminary data.</text>
</comment>
<accession>A0ACC2KFR8</accession>
<organism evidence="1 2">
    <name type="scientific">Persea americana</name>
    <name type="common">Avocado</name>
    <dbReference type="NCBI Taxonomy" id="3435"/>
    <lineage>
        <taxon>Eukaryota</taxon>
        <taxon>Viridiplantae</taxon>
        <taxon>Streptophyta</taxon>
        <taxon>Embryophyta</taxon>
        <taxon>Tracheophyta</taxon>
        <taxon>Spermatophyta</taxon>
        <taxon>Magnoliopsida</taxon>
        <taxon>Magnoliidae</taxon>
        <taxon>Laurales</taxon>
        <taxon>Lauraceae</taxon>
        <taxon>Persea</taxon>
    </lineage>
</organism>